<comment type="caution">
    <text evidence="8">The sequence shown here is derived from an EMBL/GenBank/DDBJ whole genome shotgun (WGS) entry which is preliminary data.</text>
</comment>
<proteinExistence type="inferred from homology"/>
<sequence>MSFQIFISIAFGEIPVSLVTYMMNKFSLKHWKMTIKVWAPVQYYRDTVLPSLLEEKFIRILPFAIRLSFDAPPNVRRIPRLANYVALRFSSPLLTMGQTLVSRMKDRSKITSTLSGRCIVVLQDSQTTTIHNTDTPHKTKMKPQQMETILNTLLAHQEAEKPSLTNMEEEASEHQNYRKELMEQMDAKPSYDNYLKMQQLVFDNNYESAKLLKTMHQMQKKYEALIENLKKEVKNLLTTNIPTSNMFACLMHFGLHNLLLC</sequence>
<keyword evidence="2" id="KW-0328">Glycosyltransferase</keyword>
<feature type="coiled-coil region" evidence="7">
    <location>
        <begin position="164"/>
        <end position="239"/>
    </location>
</feature>
<dbReference type="GO" id="GO:0006004">
    <property type="term" value="P:fucose metabolic process"/>
    <property type="evidence" value="ECO:0007669"/>
    <property type="project" value="UniProtKB-KW"/>
</dbReference>
<reference evidence="8 9" key="1">
    <citation type="submission" date="2022-01" db="EMBL/GenBank/DDBJ databases">
        <authorList>
            <person name="Xiong W."/>
            <person name="Schranz E."/>
        </authorList>
    </citation>
    <scope>NUCLEOTIDE SEQUENCE [LARGE SCALE GENOMIC DNA]</scope>
</reference>
<dbReference type="EMBL" id="CAKMRJ010005634">
    <property type="protein sequence ID" value="CAH1450365.1"/>
    <property type="molecule type" value="Genomic_DNA"/>
</dbReference>
<protein>
    <recommendedName>
        <fullName evidence="6">O-fucosyltransferase family protein</fullName>
    </recommendedName>
</protein>
<keyword evidence="9" id="KW-1185">Reference proteome</keyword>
<dbReference type="InterPro" id="IPR024709">
    <property type="entry name" value="FucosylTrfase_pln"/>
</dbReference>
<dbReference type="PANTHER" id="PTHR31288:SF10">
    <property type="entry name" value="PROTEIN ESMERALDA 1"/>
    <property type="match status" value="1"/>
</dbReference>
<organism evidence="8 9">
    <name type="scientific">Lactuca virosa</name>
    <dbReference type="NCBI Taxonomy" id="75947"/>
    <lineage>
        <taxon>Eukaryota</taxon>
        <taxon>Viridiplantae</taxon>
        <taxon>Streptophyta</taxon>
        <taxon>Embryophyta</taxon>
        <taxon>Tracheophyta</taxon>
        <taxon>Spermatophyta</taxon>
        <taxon>Magnoliopsida</taxon>
        <taxon>eudicotyledons</taxon>
        <taxon>Gunneridae</taxon>
        <taxon>Pentapetalae</taxon>
        <taxon>asterids</taxon>
        <taxon>campanulids</taxon>
        <taxon>Asterales</taxon>
        <taxon>Asteraceae</taxon>
        <taxon>Cichorioideae</taxon>
        <taxon>Cichorieae</taxon>
        <taxon>Lactucinae</taxon>
        <taxon>Lactuca</taxon>
    </lineage>
</organism>
<dbReference type="GO" id="GO:0016757">
    <property type="term" value="F:glycosyltransferase activity"/>
    <property type="evidence" value="ECO:0007669"/>
    <property type="project" value="UniProtKB-KW"/>
</dbReference>
<dbReference type="AlphaFoldDB" id="A0AAU9PIX2"/>
<evidence type="ECO:0000256" key="5">
    <source>
        <dbReference type="ARBA" id="ARBA00023277"/>
    </source>
</evidence>
<evidence type="ECO:0000256" key="4">
    <source>
        <dbReference type="ARBA" id="ARBA00023253"/>
    </source>
</evidence>
<gene>
    <name evidence="8" type="ORF">LVIROSA_LOCUS35795</name>
</gene>
<name>A0AAU9PIX2_9ASTR</name>
<evidence type="ECO:0000256" key="2">
    <source>
        <dbReference type="ARBA" id="ARBA00022676"/>
    </source>
</evidence>
<dbReference type="InterPro" id="IPR019378">
    <property type="entry name" value="GDP-Fuc_O-FucTrfase"/>
</dbReference>
<keyword evidence="7" id="KW-0175">Coiled coil</keyword>
<evidence type="ECO:0000313" key="8">
    <source>
        <dbReference type="EMBL" id="CAH1450365.1"/>
    </source>
</evidence>
<evidence type="ECO:0000256" key="7">
    <source>
        <dbReference type="SAM" id="Coils"/>
    </source>
</evidence>
<comment type="similarity">
    <text evidence="1">Belongs to the glycosyltransferase GT106 family.</text>
</comment>
<keyword evidence="4" id="KW-0294">Fucose metabolism</keyword>
<evidence type="ECO:0000313" key="9">
    <source>
        <dbReference type="Proteomes" id="UP001157418"/>
    </source>
</evidence>
<dbReference type="PANTHER" id="PTHR31288">
    <property type="entry name" value="O-FUCOSYLTRANSFERASE FAMILY PROTEIN"/>
    <property type="match status" value="1"/>
</dbReference>
<keyword evidence="3" id="KW-0808">Transferase</keyword>
<evidence type="ECO:0000256" key="1">
    <source>
        <dbReference type="ARBA" id="ARBA00007737"/>
    </source>
</evidence>
<dbReference type="Proteomes" id="UP001157418">
    <property type="component" value="Unassembled WGS sequence"/>
</dbReference>
<evidence type="ECO:0000256" key="6">
    <source>
        <dbReference type="ARBA" id="ARBA00030350"/>
    </source>
</evidence>
<evidence type="ECO:0000256" key="3">
    <source>
        <dbReference type="ARBA" id="ARBA00022679"/>
    </source>
</evidence>
<keyword evidence="5" id="KW-0119">Carbohydrate metabolism</keyword>
<accession>A0AAU9PIX2</accession>
<dbReference type="Pfam" id="PF10250">
    <property type="entry name" value="O-FucT"/>
    <property type="match status" value="1"/>
</dbReference>